<accession>T1GLI4</accession>
<reference evidence="3" key="1">
    <citation type="submission" date="2013-02" db="EMBL/GenBank/DDBJ databases">
        <authorList>
            <person name="Hughes D."/>
        </authorList>
    </citation>
    <scope>NUCLEOTIDE SEQUENCE</scope>
    <source>
        <strain>Durham</strain>
        <strain evidence="3">NC isolate 2 -- Noor lab</strain>
    </source>
</reference>
<reference evidence="2" key="2">
    <citation type="submission" date="2015-06" db="UniProtKB">
        <authorList>
            <consortium name="EnsemblMetazoa"/>
        </authorList>
    </citation>
    <scope>IDENTIFICATION</scope>
</reference>
<organism evidence="2 3">
    <name type="scientific">Megaselia scalaris</name>
    <name type="common">Humpbacked fly</name>
    <name type="synonym">Phora scalaris</name>
    <dbReference type="NCBI Taxonomy" id="36166"/>
    <lineage>
        <taxon>Eukaryota</taxon>
        <taxon>Metazoa</taxon>
        <taxon>Ecdysozoa</taxon>
        <taxon>Arthropoda</taxon>
        <taxon>Hexapoda</taxon>
        <taxon>Insecta</taxon>
        <taxon>Pterygota</taxon>
        <taxon>Neoptera</taxon>
        <taxon>Endopterygota</taxon>
        <taxon>Diptera</taxon>
        <taxon>Brachycera</taxon>
        <taxon>Muscomorpha</taxon>
        <taxon>Platypezoidea</taxon>
        <taxon>Phoridae</taxon>
        <taxon>Megaseliini</taxon>
        <taxon>Megaselia</taxon>
    </lineage>
</organism>
<dbReference type="HOGENOM" id="CLU_2892485_0_0_1"/>
<sequence>MTQGNWGLPTGNKWRKTGQSHPRGKHVFKIVYKILKIQNHPMILEGFKDFELFWMILEDFEGF</sequence>
<dbReference type="Proteomes" id="UP000015102">
    <property type="component" value="Unassembled WGS sequence"/>
</dbReference>
<dbReference type="EMBL" id="CAQQ02131611">
    <property type="status" value="NOT_ANNOTATED_CDS"/>
    <property type="molecule type" value="Genomic_DNA"/>
</dbReference>
<protein>
    <submittedName>
        <fullName evidence="2">Uncharacterized protein</fullName>
    </submittedName>
</protein>
<dbReference type="AlphaFoldDB" id="T1GLI4"/>
<keyword evidence="3" id="KW-1185">Reference proteome</keyword>
<evidence type="ECO:0000313" key="3">
    <source>
        <dbReference type="Proteomes" id="UP000015102"/>
    </source>
</evidence>
<dbReference type="EnsemblMetazoa" id="MESCA004386-RA">
    <property type="protein sequence ID" value="MESCA004386-PA"/>
    <property type="gene ID" value="MESCA004386"/>
</dbReference>
<proteinExistence type="predicted"/>
<evidence type="ECO:0000256" key="1">
    <source>
        <dbReference type="SAM" id="MobiDB-lite"/>
    </source>
</evidence>
<name>T1GLI4_MEGSC</name>
<evidence type="ECO:0000313" key="2">
    <source>
        <dbReference type="EnsemblMetazoa" id="MESCA004386-PA"/>
    </source>
</evidence>
<feature type="region of interest" description="Disordered" evidence="1">
    <location>
        <begin position="1"/>
        <end position="21"/>
    </location>
</feature>